<feature type="domain" description="DUF11" evidence="1">
    <location>
        <begin position="610"/>
        <end position="715"/>
    </location>
</feature>
<feature type="domain" description="DUF11" evidence="1">
    <location>
        <begin position="1892"/>
        <end position="2011"/>
    </location>
</feature>
<dbReference type="PANTHER" id="PTHR34819:SF3">
    <property type="entry name" value="CELL SURFACE PROTEIN"/>
    <property type="match status" value="1"/>
</dbReference>
<protein>
    <submittedName>
        <fullName evidence="2">DUF11 domain-containing protein</fullName>
    </submittedName>
</protein>
<comment type="caution">
    <text evidence="2">The sequence shown here is derived from an EMBL/GenBank/DDBJ whole genome shotgun (WGS) entry which is preliminary data.</text>
</comment>
<proteinExistence type="predicted"/>
<dbReference type="RefSeq" id="WP_144988901.1">
    <property type="nucleotide sequence ID" value="NZ_VNJK01000001.1"/>
</dbReference>
<dbReference type="OrthoDB" id="1751088at2"/>
<feature type="domain" description="DUF11" evidence="1">
    <location>
        <begin position="867"/>
        <end position="983"/>
    </location>
</feature>
<feature type="domain" description="DUF11" evidence="1">
    <location>
        <begin position="2018"/>
        <end position="2119"/>
    </location>
</feature>
<reference evidence="2 3" key="1">
    <citation type="submission" date="2019-07" db="EMBL/GenBank/DDBJ databases">
        <authorList>
            <person name="Kim J."/>
        </authorList>
    </citation>
    <scope>NUCLEOTIDE SEQUENCE [LARGE SCALE GENOMIC DNA]</scope>
    <source>
        <strain evidence="2 3">N4</strain>
    </source>
</reference>
<sequence>MAFVVRYSDNQRGAITFTGNTLGLSRSDTVGVPGTLDSIGAFTTVDTTLQFGSYPAGTTSNYTLNSSAAVLVIPSGSTVLYAELIWGGTYINGNVNLTTSINNPVTLRTATGTSYSIQPDSTTAQSVTMATGIYGYVRSANITSIISSTGAGTYTVGNVVGTIVVPDDTSNHAGWTLAVVYLNPTLPFRNMSLRVGSLYISAGGSAVSTSITGFATPTSGTVSGRALFSAQEGDANRTGDQAKFGPNTSNLTILSGPNNFANNFFASQINKDDGTLDTSGTFGTRNAINGAPGTNISGGRQGWDITNVDVSSTLSNNQTSAVLQLTSSGDAYLVSANALQININSPQVNVTKSTSSTFAVVGDNITYTVVITNTGSLNATSAVFTDLIPSGTTLVANSVRLNGTTLSNPNLSSGISLGTLAPGSTNTIQFTINVGSVPTGFQENNQAVVSYSFQSITGGATVSGSSVSNVSSVPVLAPIISLVKSGSSTAATVGDTITYTIAVRNTGSISANVTVTDPIPSGSVFVPNSVRVGGVPVPGGNPVSGINSGNVPPNGTVNVSFDVNVTQVPTPQQLTNQASAAYTFQPPDGRTISGSSQSNSLSIPVSAPNVSVVKSTSAIDAVVGDTVTFAVNVTNNGIANVTNAVLIDPVPGTGSFVAGSVTIAGVPQPLANPTTGIAIGTITPGQTIPVTFQFAVNALPSSPSNWNNQATLSFTSGTFTGTSTSNLLVLPIYNSTVTAVKSASQSVAQVGDTLTFTVQLSNAGNLSSTMVLTDTIPTGTVFVPNSVKVNGVTQTGANPSIGVQVPAVAAGASATVTFQVNVVSVAPSQQINNQASVAYTFQPPDGRTITRNASSNTVTVPVSAPNVSVTKAVSGTAAAVGDLITYTINVRNQGVENVTSAVLTDTIASGSSFVPNSVSVNGVSRPGLDPSLGITIGTITPGLTIPVTFQVRVDSIPQPSGILLNQSNVSFTAGTFTGTSTSNTVSIPVYQPIISATKQGSESRATVGDTLTYTISIQNTGNYAATATVTDTIPAGTAFIANSVVVNGVPQPGTSPGTGIPAGVIAPGGSVTVTFQVNVASLPTPQILSNQATISYSYLLPDGRTLTGTALSSTSSIPVSSPTVNVTLSANLPDVTVGDIITYTINTNNAGIANISAVIASDQLAAGTSFIPGSVVVNGVSAPAEDPRSGIPIGVITAGQSIPVTFQVSVDTLPNPAQLTTQAIVSYTAGTFSGTSASNSLTIPVYQPIVTAVKSANLTRSTVGDTITYSISITNTGNYAASSILTDTIPSGTTFVPNTVIISGVPQPNADPATGIALGSVLAGENVIVTFQVNVTSLPNPQTLNNQASIAYNYQLPSGRAINRSITSNLLTIPVSAPNVSIVKSVSANEAALNDSLTYTLAITNDGFENVTNAIVSDSIASGSSFVPGSVIVGGISRPTANPSSGINVGTIVPGQTLNVVFQVQVTSLPAPPILTNTATVSFTAGTFTGSSTSNTSSVPVYEAIIQSTKSANSANATVGDTITYTISASNSGDISANTTITDPIPDGTVFVPNTVTINGIPVPGARIDNGVNIGLVAPNTTSVLTFQLNVVSVPVLQAISNSAAIAYSFTLPSSRIVSRSSTTNTVTIPVSSPDVSVTKSSNVNAVVVGDQIVYSFAVRNRGIENVTNAVLVDPIAAGSTFVTDSVTVDGFPRLNESPTNGISLGTIVPGQTVNVSFTVNVVSLPVSGELTDQATVSFSSGTFTGSTWSNSLSIPVFQPIITANKQANQTVATVGDIVTYTIVVNNTGNLIVTGTLIDNVPPGAVLLGNSVIVNGVPQPGVNPATGIPLGTIEAGGTANVSFKVNVTSLPSPQELVNQSTVGYAYHTPDGRTLIDSVQSNTVTIPVSAPNLSLAKSSNYSSVGIGDNITYSINLTNSGIEDVTDVSLTDPIPTGTSFVPGSVTINGVPAPGADPQSGILVGSIAPSVTVPVTFQVNVNAVPVPPTLVNQATASFTSGTFTGTSTSNTVQVNVFQPALTLVKSSELSNATVGDTFTYTIQVSNAGNIDANISITDAIPNGAVFVPNSVLVGGAPLPGADPQVGFSIGSLGVNSNVPVSFQVNVTNQPTPPVLSNQAAASFTFTLPDGRTLSGNAQSNVVNVPISVPDVSLTQTANQTSVAVGDVITYSVTATNNGFEGLTAVQLTEIIPPGTSFVPGSVTVNGTPVPGANPASGIVLGTLGTGQSVLVTYQLQVNALPTPPEVLTQPTVSFTRGTFSGSTVADPLRIPVFQATLAAVKSANQTVASVGDTITYSVVVSNTGNIAATTVVTDPVPGNAVFIPNSVTIDGVPAAGVNPTTGISITVSPTSSVTVTFQMNIITTPDGGDMSNQATAAFTFQLPDGRTKSGSVNSNIVTIPVSLPSLSVVKSTQATEAAIGDTITYSVLLTNESIEAITNVIVNDPLPSGANFVAGSVTVNGTPLPTANPATGIFVGVIAQSASATVTYQLQVISLPPSQSIDNLASATFSLGTYSSTVPSNPVSVPVYEASITALKSASQTVATIGDTLLYTIIVSNVGNTAATGVLTDTTPTGSVFVPGSVTINGVSQPGVDPNVGVTLGTIAANGSVTVGFQVNIVSLPPSQELLNQANISYSYSLPSGRSISGTAQSNIVTIPISSPDVTIQKSANVSVAVFNDVVIYSITVTNNGIETVNNAVVFDPIPAGSVFVAGSVTVNGISVPDSQPTSGIDLFAIAPGQTETATFQVRVVSLPNPPTLSNRATVSFTSGTFTGSSVSNTVTVAVVQPIITVTKTVSQTEATVGDIVTYTLVAQNEGNIGASTVLTDPIAEGGTFVPGTVTINGIPSPASNPQTGITLSNVAPGTSTTVTFQVEVTSVPPLTG</sequence>
<feature type="domain" description="DUF11" evidence="1">
    <location>
        <begin position="995"/>
        <end position="1096"/>
    </location>
</feature>
<feature type="domain" description="DUF11" evidence="1">
    <location>
        <begin position="348"/>
        <end position="450"/>
    </location>
</feature>
<name>A0A559IZ80_9BACL</name>
<dbReference type="PANTHER" id="PTHR34819">
    <property type="entry name" value="LARGE CYSTEINE-RICH PERIPLASMIC PROTEIN OMCB"/>
    <property type="match status" value="1"/>
</dbReference>
<dbReference type="Proteomes" id="UP000318102">
    <property type="component" value="Unassembled WGS sequence"/>
</dbReference>
<gene>
    <name evidence="2" type="ORF">FPZ44_07625</name>
</gene>
<keyword evidence="3" id="KW-1185">Reference proteome</keyword>
<feature type="domain" description="DUF11" evidence="1">
    <location>
        <begin position="2403"/>
        <end position="2505"/>
    </location>
</feature>
<feature type="domain" description="DUF11" evidence="1">
    <location>
        <begin position="2658"/>
        <end position="2765"/>
    </location>
</feature>
<dbReference type="EMBL" id="VNJK01000001">
    <property type="protein sequence ID" value="TVX92936.1"/>
    <property type="molecule type" value="Genomic_DNA"/>
</dbReference>
<feature type="domain" description="DUF11" evidence="1">
    <location>
        <begin position="2533"/>
        <end position="2631"/>
    </location>
</feature>
<feature type="domain" description="DUF11" evidence="1">
    <location>
        <begin position="1253"/>
        <end position="1351"/>
    </location>
</feature>
<feature type="domain" description="DUF11" evidence="1">
    <location>
        <begin position="2147"/>
        <end position="2236"/>
    </location>
</feature>
<feature type="domain" description="DUF11" evidence="1">
    <location>
        <begin position="740"/>
        <end position="846"/>
    </location>
</feature>
<accession>A0A559IZ80</accession>
<evidence type="ECO:0000259" key="1">
    <source>
        <dbReference type="Pfam" id="PF01345"/>
    </source>
</evidence>
<evidence type="ECO:0000313" key="2">
    <source>
        <dbReference type="EMBL" id="TVX92936.1"/>
    </source>
</evidence>
<dbReference type="NCBIfam" id="TIGR01451">
    <property type="entry name" value="B_ant_repeat"/>
    <property type="match status" value="20"/>
</dbReference>
<feature type="domain" description="DUF11" evidence="1">
    <location>
        <begin position="1635"/>
        <end position="1738"/>
    </location>
</feature>
<feature type="domain" description="DUF11" evidence="1">
    <location>
        <begin position="1380"/>
        <end position="1499"/>
    </location>
</feature>
<feature type="domain" description="DUF11" evidence="1">
    <location>
        <begin position="1509"/>
        <end position="1606"/>
    </location>
</feature>
<dbReference type="Pfam" id="PF01345">
    <property type="entry name" value="DUF11"/>
    <property type="match status" value="18"/>
</dbReference>
<organism evidence="2 3">
    <name type="scientific">Paenibacillus agilis</name>
    <dbReference type="NCBI Taxonomy" id="3020863"/>
    <lineage>
        <taxon>Bacteria</taxon>
        <taxon>Bacillati</taxon>
        <taxon>Bacillota</taxon>
        <taxon>Bacilli</taxon>
        <taxon>Bacillales</taxon>
        <taxon>Paenibacillaceae</taxon>
        <taxon>Paenibacillus</taxon>
    </lineage>
</organism>
<feature type="domain" description="DUF11" evidence="1">
    <location>
        <begin position="2785"/>
        <end position="2871"/>
    </location>
</feature>
<dbReference type="Gene3D" id="2.60.40.740">
    <property type="match status" value="15"/>
</dbReference>
<feature type="domain" description="DUF11" evidence="1">
    <location>
        <begin position="2274"/>
        <end position="2374"/>
    </location>
</feature>
<dbReference type="InterPro" id="IPR051172">
    <property type="entry name" value="Chlamydia_OmcB"/>
</dbReference>
<dbReference type="InterPro" id="IPR001434">
    <property type="entry name" value="OmcB-like_DUF11"/>
</dbReference>
<feature type="domain" description="DUF11" evidence="1">
    <location>
        <begin position="480"/>
        <end position="582"/>
    </location>
</feature>
<evidence type="ECO:0000313" key="3">
    <source>
        <dbReference type="Proteomes" id="UP000318102"/>
    </source>
</evidence>
<dbReference type="InterPro" id="IPR047589">
    <property type="entry name" value="DUF11_rpt"/>
</dbReference>